<feature type="compositionally biased region" description="Polar residues" evidence="7">
    <location>
        <begin position="737"/>
        <end position="747"/>
    </location>
</feature>
<accession>A0A061BGY2</accession>
<feature type="region of interest" description="Disordered" evidence="7">
    <location>
        <begin position="369"/>
        <end position="455"/>
    </location>
</feature>
<dbReference type="PhylomeDB" id="A0A061BGY2"/>
<evidence type="ECO:0000259" key="9">
    <source>
        <dbReference type="PROSITE" id="PS51184"/>
    </source>
</evidence>
<dbReference type="SMART" id="SM00558">
    <property type="entry name" value="JmjC"/>
    <property type="match status" value="1"/>
</dbReference>
<feature type="compositionally biased region" description="Basic and acidic residues" evidence="7">
    <location>
        <begin position="429"/>
        <end position="438"/>
    </location>
</feature>
<dbReference type="SMART" id="SM00545">
    <property type="entry name" value="JmjN"/>
    <property type="match status" value="1"/>
</dbReference>
<proteinExistence type="inferred from homology"/>
<dbReference type="GO" id="GO:0051864">
    <property type="term" value="F:histone H3K36 demethylase activity"/>
    <property type="evidence" value="ECO:0007669"/>
    <property type="project" value="TreeGrafter"/>
</dbReference>
<evidence type="ECO:0000259" key="8">
    <source>
        <dbReference type="PROSITE" id="PS51183"/>
    </source>
</evidence>
<dbReference type="SMART" id="SM00249">
    <property type="entry name" value="PHD"/>
    <property type="match status" value="1"/>
</dbReference>
<dbReference type="GO" id="GO:0008270">
    <property type="term" value="F:zinc ion binding"/>
    <property type="evidence" value="ECO:0007669"/>
    <property type="project" value="UniProtKB-KW"/>
</dbReference>
<keyword evidence="3" id="KW-0479">Metal-binding</keyword>
<name>A0A061BGY2_CYBFA</name>
<dbReference type="PROSITE" id="PS51805">
    <property type="entry name" value="EPHD"/>
    <property type="match status" value="1"/>
</dbReference>
<dbReference type="InterPro" id="IPR003349">
    <property type="entry name" value="JmjN"/>
</dbReference>
<sequence>MTDPAEIVDGVPVFRPSIDEFRDFYRYMTSINKHGMRSGIVKVIPPAEWKESLPKPTREQLMSIKIRNPITQHISGSGGVFAQQNVEKARSYNIVQWKALSQESQYQPPAPRGKPRASITSAEMKKHKHILNHKQLNDTALFDDFDYNIDTSEFTDERCEQLEKVYWKSLLYAEPMYGADMIGSIFDDSVKEWNVSHLPNVLDYMDEKLPGVNDAYLYAGLWKATFSWHLEDQDLYSINYLHFGAPKQWYSISQCDKEKFDIVMKETFPREAANCPDFLRHKTFLVSPSYLESRGIKVNKIVHREGEFMITYPFGYHAGMNFGYNVAESVNFALEEWFEFGLKTSKCLCVTDAVGIDVPKLIRRFRGEPEPEVVEDEEDEEEEEKEEESDVKPPTPSPEKKGKKTEPRVRKRSASSSISSSSSSSSSQKEIKKLKADKASAPQAPPSPPSTVTKKYKGPQCILCPHNLSDSQLTFPKFTIIPTIEHIEGGKPQFCHYLCGQLIPEVSIEKYNKTECLKHYPEIPNARKKLKCVYCQQSNGACFQCADAKCTRAFHATCALPAGVFIGEEKNYCWCKLHRKKITEEKDKDMKKCYIDELKIGDLIQAKLGEHFSGVIVSRNDSENSFIVDQFPISEKQNLLEIPMDAVEIQGIKISKKRDRGRPRSHQKKWDATGDKIEYLNLRDPRYSKRVDDFFGQKLILETLQVTESASSETDDYSLWYYKPMLSSDLKAKYTSEIDSNSPNDPGSLQEKRSHKKKKTTNSTSPTAPVSPIESSSDEKQLFYPARHGSMANPQVQDYYVKPNMMMPQMIAPNGAYQQQQQQQQQQQHQQYHRHHHHHHQFIAPKTA</sequence>
<dbReference type="InterPro" id="IPR034732">
    <property type="entry name" value="EPHD"/>
</dbReference>
<feature type="domain" description="JmjN" evidence="8">
    <location>
        <begin position="11"/>
        <end position="52"/>
    </location>
</feature>
<dbReference type="SUPFAM" id="SSF51197">
    <property type="entry name" value="Clavaminate synthase-like"/>
    <property type="match status" value="1"/>
</dbReference>
<dbReference type="Gene3D" id="2.60.120.650">
    <property type="entry name" value="Cupin"/>
    <property type="match status" value="1"/>
</dbReference>
<feature type="compositionally biased region" description="Basic residues" evidence="7">
    <location>
        <begin position="831"/>
        <end position="841"/>
    </location>
</feature>
<evidence type="ECO:0000313" key="11">
    <source>
        <dbReference type="EMBL" id="CDR47143.1"/>
    </source>
</evidence>
<keyword evidence="5" id="KW-0862">Zinc</keyword>
<evidence type="ECO:0000259" key="10">
    <source>
        <dbReference type="PROSITE" id="PS51805"/>
    </source>
</evidence>
<dbReference type="Pfam" id="PF02373">
    <property type="entry name" value="JmjC"/>
    <property type="match status" value="1"/>
</dbReference>
<feature type="domain" description="PHD-type" evidence="10">
    <location>
        <begin position="458"/>
        <end position="579"/>
    </location>
</feature>
<feature type="compositionally biased region" description="Acidic residues" evidence="7">
    <location>
        <begin position="370"/>
        <end position="389"/>
    </location>
</feature>
<feature type="domain" description="JmjC" evidence="9">
    <location>
        <begin position="187"/>
        <end position="349"/>
    </location>
</feature>
<dbReference type="GO" id="GO:0000785">
    <property type="term" value="C:chromatin"/>
    <property type="evidence" value="ECO:0007669"/>
    <property type="project" value="TreeGrafter"/>
</dbReference>
<dbReference type="CDD" id="cd15571">
    <property type="entry name" value="ePHD"/>
    <property type="match status" value="1"/>
</dbReference>
<feature type="compositionally biased region" description="Low complexity" evidence="7">
    <location>
        <begin position="818"/>
        <end position="830"/>
    </location>
</feature>
<evidence type="ECO:0000256" key="4">
    <source>
        <dbReference type="ARBA" id="ARBA00022771"/>
    </source>
</evidence>
<evidence type="ECO:0000256" key="1">
    <source>
        <dbReference type="ARBA" id="ARBA00009711"/>
    </source>
</evidence>
<dbReference type="PROSITE" id="PS51183">
    <property type="entry name" value="JMJN"/>
    <property type="match status" value="1"/>
</dbReference>
<dbReference type="PANTHER" id="PTHR10694:SF7">
    <property type="entry name" value="[HISTONE H3]-TRIMETHYL-L-LYSINE(9) DEMETHYLASE"/>
    <property type="match status" value="1"/>
</dbReference>
<comment type="similarity">
    <text evidence="1">Belongs to the JHDM3 histone demethylase family.</text>
</comment>
<evidence type="ECO:0000256" key="3">
    <source>
        <dbReference type="ARBA" id="ARBA00022723"/>
    </source>
</evidence>
<feature type="compositionally biased region" description="Low complexity" evidence="7">
    <location>
        <begin position="414"/>
        <end position="427"/>
    </location>
</feature>
<keyword evidence="4" id="KW-0863">Zinc-finger</keyword>
<evidence type="ECO:0000256" key="2">
    <source>
        <dbReference type="ARBA" id="ARBA00012900"/>
    </source>
</evidence>
<feature type="compositionally biased region" description="Basic and acidic residues" evidence="7">
    <location>
        <begin position="398"/>
        <end position="408"/>
    </location>
</feature>
<dbReference type="InterPro" id="IPR001965">
    <property type="entry name" value="Znf_PHD"/>
</dbReference>
<dbReference type="Gene3D" id="3.30.40.10">
    <property type="entry name" value="Zinc/RING finger domain, C3HC4 (zinc finger)"/>
    <property type="match status" value="1"/>
</dbReference>
<evidence type="ECO:0000256" key="6">
    <source>
        <dbReference type="ARBA" id="ARBA00049349"/>
    </source>
</evidence>
<evidence type="ECO:0000256" key="5">
    <source>
        <dbReference type="ARBA" id="ARBA00022833"/>
    </source>
</evidence>
<dbReference type="VEuPathDB" id="FungiDB:BON22_5196"/>
<evidence type="ECO:0000256" key="7">
    <source>
        <dbReference type="SAM" id="MobiDB-lite"/>
    </source>
</evidence>
<reference evidence="11" key="1">
    <citation type="journal article" date="2014" name="Genome Announc.">
        <title>Genome sequence of the yeast Cyberlindnera fabianii (Hansenula fabianii).</title>
        <authorList>
            <person name="Freel K.C."/>
            <person name="Sarilar V."/>
            <person name="Neuveglise C."/>
            <person name="Devillers H."/>
            <person name="Friedrich A."/>
            <person name="Schacherer J."/>
        </authorList>
    </citation>
    <scope>NUCLEOTIDE SEQUENCE</scope>
    <source>
        <strain evidence="11">YJS4271</strain>
    </source>
</reference>
<comment type="catalytic activity">
    <reaction evidence="6">
        <text>N(6),N(6),N(6)-trimethyl-L-lysyl(9)-[histone H3] + 2 2-oxoglutarate + 2 O2 = N(6)-methyl-L-lysyl(9)-[histone H3] + 2 formaldehyde + 2 succinate + 2 CO2</text>
        <dbReference type="Rhea" id="RHEA:60200"/>
        <dbReference type="Rhea" id="RHEA-COMP:15538"/>
        <dbReference type="Rhea" id="RHEA-COMP:15542"/>
        <dbReference type="ChEBI" id="CHEBI:15379"/>
        <dbReference type="ChEBI" id="CHEBI:16526"/>
        <dbReference type="ChEBI" id="CHEBI:16810"/>
        <dbReference type="ChEBI" id="CHEBI:16842"/>
        <dbReference type="ChEBI" id="CHEBI:30031"/>
        <dbReference type="ChEBI" id="CHEBI:61929"/>
        <dbReference type="ChEBI" id="CHEBI:61961"/>
        <dbReference type="EC" id="1.14.11.66"/>
    </reaction>
</comment>
<dbReference type="GO" id="GO:0005634">
    <property type="term" value="C:nucleus"/>
    <property type="evidence" value="ECO:0007669"/>
    <property type="project" value="TreeGrafter"/>
</dbReference>
<dbReference type="PANTHER" id="PTHR10694">
    <property type="entry name" value="LYSINE-SPECIFIC DEMETHYLASE"/>
    <property type="match status" value="1"/>
</dbReference>
<dbReference type="GO" id="GO:0140684">
    <property type="term" value="F:histone H3K9me2/H3K9me3 demethylase activity"/>
    <property type="evidence" value="ECO:0007669"/>
    <property type="project" value="UniProtKB-EC"/>
</dbReference>
<organism evidence="11">
    <name type="scientific">Cyberlindnera fabianii</name>
    <name type="common">Yeast</name>
    <name type="synonym">Hansenula fabianii</name>
    <dbReference type="NCBI Taxonomy" id="36022"/>
    <lineage>
        <taxon>Eukaryota</taxon>
        <taxon>Fungi</taxon>
        <taxon>Dikarya</taxon>
        <taxon>Ascomycota</taxon>
        <taxon>Saccharomycotina</taxon>
        <taxon>Saccharomycetes</taxon>
        <taxon>Phaffomycetales</taxon>
        <taxon>Phaffomycetaceae</taxon>
        <taxon>Cyberlindnera</taxon>
    </lineage>
</organism>
<dbReference type="EC" id="1.14.11.66" evidence="2"/>
<dbReference type="AlphaFoldDB" id="A0A061BGY2"/>
<dbReference type="GO" id="GO:0010468">
    <property type="term" value="P:regulation of gene expression"/>
    <property type="evidence" value="ECO:0007669"/>
    <property type="project" value="TreeGrafter"/>
</dbReference>
<protein>
    <recommendedName>
        <fullName evidence="2">[histone H3]-trimethyl-L-lysine(9) demethylase</fullName>
        <ecNumber evidence="2">1.14.11.66</ecNumber>
    </recommendedName>
</protein>
<dbReference type="InterPro" id="IPR013083">
    <property type="entry name" value="Znf_RING/FYVE/PHD"/>
</dbReference>
<feature type="region of interest" description="Disordered" evidence="7">
    <location>
        <begin position="737"/>
        <end position="778"/>
    </location>
</feature>
<dbReference type="Pfam" id="PF02375">
    <property type="entry name" value="JmjN"/>
    <property type="match status" value="1"/>
</dbReference>
<dbReference type="InterPro" id="IPR003347">
    <property type="entry name" value="JmjC_dom"/>
</dbReference>
<gene>
    <name evidence="11" type="ORF">CYFA0S_29e00738g</name>
</gene>
<dbReference type="OrthoDB" id="3975063at2759"/>
<dbReference type="PROSITE" id="PS51184">
    <property type="entry name" value="JMJC"/>
    <property type="match status" value="1"/>
</dbReference>
<dbReference type="EMBL" id="LK052914">
    <property type="protein sequence ID" value="CDR47143.1"/>
    <property type="molecule type" value="Genomic_DNA"/>
</dbReference>
<feature type="region of interest" description="Disordered" evidence="7">
    <location>
        <begin position="815"/>
        <end position="848"/>
    </location>
</feature>
<dbReference type="Pfam" id="PF13832">
    <property type="entry name" value="zf-HC5HC2H_2"/>
    <property type="match status" value="1"/>
</dbReference>